<dbReference type="Pfam" id="PF00510">
    <property type="entry name" value="COX3"/>
    <property type="match status" value="1"/>
</dbReference>
<keyword evidence="5 9" id="KW-1133">Transmembrane helix</keyword>
<feature type="transmembrane region" description="Helical" evidence="9">
    <location>
        <begin position="234"/>
        <end position="253"/>
    </location>
</feature>
<evidence type="ECO:0000256" key="6">
    <source>
        <dbReference type="ARBA" id="ARBA00023136"/>
    </source>
</evidence>
<feature type="domain" description="Heme-copper oxidase subunit III family profile" evidence="10">
    <location>
        <begin position="55"/>
        <end position="254"/>
    </location>
</feature>
<dbReference type="GO" id="GO:0019646">
    <property type="term" value="P:aerobic electron transport chain"/>
    <property type="evidence" value="ECO:0007669"/>
    <property type="project" value="InterPro"/>
</dbReference>
<accession>A0AAU7DFR3</accession>
<keyword evidence="3" id="KW-1003">Cell membrane</keyword>
<dbReference type="InterPro" id="IPR013833">
    <property type="entry name" value="Cyt_c_oxidase_su3_a-hlx"/>
</dbReference>
<evidence type="ECO:0000256" key="2">
    <source>
        <dbReference type="ARBA" id="ARBA00010581"/>
    </source>
</evidence>
<feature type="transmembrane region" description="Helical" evidence="9">
    <location>
        <begin position="149"/>
        <end position="169"/>
    </location>
</feature>
<gene>
    <name evidence="11" type="ORF">P8935_16570</name>
</gene>
<evidence type="ECO:0000256" key="9">
    <source>
        <dbReference type="SAM" id="Phobius"/>
    </source>
</evidence>
<dbReference type="RefSeq" id="WP_348261406.1">
    <property type="nucleotide sequence ID" value="NZ_CP121196.1"/>
</dbReference>
<dbReference type="Gene3D" id="1.20.120.80">
    <property type="entry name" value="Cytochrome c oxidase, subunit III, four-helix bundle"/>
    <property type="match status" value="1"/>
</dbReference>
<dbReference type="EMBL" id="CP121196">
    <property type="protein sequence ID" value="XBH16179.1"/>
    <property type="molecule type" value="Genomic_DNA"/>
</dbReference>
<feature type="transmembrane region" description="Helical" evidence="9">
    <location>
        <begin position="55"/>
        <end position="80"/>
    </location>
</feature>
<evidence type="ECO:0000256" key="7">
    <source>
        <dbReference type="RuleBase" id="RU003376"/>
    </source>
</evidence>
<feature type="region of interest" description="Disordered" evidence="8">
    <location>
        <begin position="1"/>
        <end position="45"/>
    </location>
</feature>
<evidence type="ECO:0000256" key="4">
    <source>
        <dbReference type="ARBA" id="ARBA00022692"/>
    </source>
</evidence>
<evidence type="ECO:0000313" key="11">
    <source>
        <dbReference type="EMBL" id="XBH16179.1"/>
    </source>
</evidence>
<evidence type="ECO:0000256" key="5">
    <source>
        <dbReference type="ARBA" id="ARBA00022989"/>
    </source>
</evidence>
<dbReference type="PANTHER" id="PTHR11403">
    <property type="entry name" value="CYTOCHROME C OXIDASE SUBUNIT III"/>
    <property type="match status" value="1"/>
</dbReference>
<dbReference type="InterPro" id="IPR035973">
    <property type="entry name" value="Cyt_c_oxidase_su3-like_sf"/>
</dbReference>
<dbReference type="InterPro" id="IPR000298">
    <property type="entry name" value="Cyt_c_oxidase-like_su3"/>
</dbReference>
<evidence type="ECO:0000256" key="3">
    <source>
        <dbReference type="ARBA" id="ARBA00022475"/>
    </source>
</evidence>
<dbReference type="AlphaFoldDB" id="A0AAU7DFR3"/>
<evidence type="ECO:0000256" key="8">
    <source>
        <dbReference type="SAM" id="MobiDB-lite"/>
    </source>
</evidence>
<dbReference type="PANTHER" id="PTHR11403:SF2">
    <property type="entry name" value="CYTOCHROME BO(3) UBIQUINOL OXIDASE SUBUNIT 3"/>
    <property type="match status" value="1"/>
</dbReference>
<feature type="transmembrane region" description="Helical" evidence="9">
    <location>
        <begin position="189"/>
        <end position="213"/>
    </location>
</feature>
<dbReference type="PROSITE" id="PS50253">
    <property type="entry name" value="COX3"/>
    <property type="match status" value="1"/>
</dbReference>
<proteinExistence type="inferred from homology"/>
<reference evidence="11" key="1">
    <citation type="submission" date="2023-03" db="EMBL/GenBank/DDBJ databases">
        <title>Edaphobacter sp.</title>
        <authorList>
            <person name="Huber K.J."/>
            <person name="Papendorf J."/>
            <person name="Pilke C."/>
            <person name="Bunk B."/>
            <person name="Sproeer C."/>
            <person name="Pester M."/>
        </authorList>
    </citation>
    <scope>NUCLEOTIDE SEQUENCE</scope>
    <source>
        <strain evidence="11">DSM 110680</strain>
    </source>
</reference>
<keyword evidence="4 7" id="KW-0812">Transmembrane</keyword>
<evidence type="ECO:0000259" key="10">
    <source>
        <dbReference type="PROSITE" id="PS50253"/>
    </source>
</evidence>
<comment type="subcellular location">
    <subcellularLocation>
        <location evidence="1 7">Cell membrane</location>
        <topology evidence="1 7">Multi-pass membrane protein</topology>
    </subcellularLocation>
</comment>
<dbReference type="GO" id="GO:0005886">
    <property type="term" value="C:plasma membrane"/>
    <property type="evidence" value="ECO:0007669"/>
    <property type="project" value="UniProtKB-SubCell"/>
</dbReference>
<protein>
    <submittedName>
        <fullName evidence="11">Cytochrome c oxidase subunit 3</fullName>
    </submittedName>
</protein>
<dbReference type="GO" id="GO:0004129">
    <property type="term" value="F:cytochrome-c oxidase activity"/>
    <property type="evidence" value="ECO:0007669"/>
    <property type="project" value="InterPro"/>
</dbReference>
<dbReference type="InterPro" id="IPR024791">
    <property type="entry name" value="Cyt_c/ubiquinol_Oxase_su3"/>
</dbReference>
<dbReference type="SUPFAM" id="SSF81452">
    <property type="entry name" value="Cytochrome c oxidase subunit III-like"/>
    <property type="match status" value="1"/>
</dbReference>
<feature type="transmembrane region" description="Helical" evidence="9">
    <location>
        <begin position="100"/>
        <end position="120"/>
    </location>
</feature>
<organism evidence="11">
    <name type="scientific">Telmatobacter sp. DSM 110680</name>
    <dbReference type="NCBI Taxonomy" id="3036704"/>
    <lineage>
        <taxon>Bacteria</taxon>
        <taxon>Pseudomonadati</taxon>
        <taxon>Acidobacteriota</taxon>
        <taxon>Terriglobia</taxon>
        <taxon>Terriglobales</taxon>
        <taxon>Acidobacteriaceae</taxon>
        <taxon>Telmatobacter</taxon>
    </lineage>
</organism>
<sequence>MPATFTHSPAETERKEPGIGGKPPVDRRPTGGGGGGGDDDRQHERRGPRELLHKIRFSVFSILAADMMFFAILVALFFARQAGTHMDPRTHEQIGDWHPVLLPPILYLNTALLLLSSLTMEIARQSIFREIDVLEEWLGLGHPALQRTLPWMGATLGLGLLFLTGQWVAWRQLTAQGFAFDHWSTPASYFFYIITGLHAAHLIVGVVALAVTLGVIRRLKRVELRQVAVDATAWYWHAMGLAWMVLFAVLVIGQ</sequence>
<comment type="similarity">
    <text evidence="2 7">Belongs to the cytochrome c oxidase subunit 3 family.</text>
</comment>
<keyword evidence="6 9" id="KW-0472">Membrane</keyword>
<evidence type="ECO:0000256" key="1">
    <source>
        <dbReference type="ARBA" id="ARBA00004651"/>
    </source>
</evidence>
<name>A0AAU7DFR3_9BACT</name>